<accession>A0A815WP71</accession>
<comment type="caution">
    <text evidence="1">The sequence shown here is derived from an EMBL/GenBank/DDBJ whole genome shotgun (WGS) entry which is preliminary data.</text>
</comment>
<dbReference type="SUPFAM" id="SSF54001">
    <property type="entry name" value="Cysteine proteinases"/>
    <property type="match status" value="1"/>
</dbReference>
<sequence>FCAVNSSVIADIVQETPSKRLKKLFHNTMLVVSFELEMEWSITHKHGLGLSNNNTQKQCLNICYINAIIQCLANIAPFVQWLLNKEIHKTCKRSI</sequence>
<name>A0A815WP71_9BILA</name>
<organism evidence="1 3">
    <name type="scientific">Rotaria magnacalcarata</name>
    <dbReference type="NCBI Taxonomy" id="392030"/>
    <lineage>
        <taxon>Eukaryota</taxon>
        <taxon>Metazoa</taxon>
        <taxon>Spiralia</taxon>
        <taxon>Gnathifera</taxon>
        <taxon>Rotifera</taxon>
        <taxon>Eurotatoria</taxon>
        <taxon>Bdelloidea</taxon>
        <taxon>Philodinida</taxon>
        <taxon>Philodinidae</taxon>
        <taxon>Rotaria</taxon>
    </lineage>
</organism>
<dbReference type="Gene3D" id="3.90.70.10">
    <property type="entry name" value="Cysteine proteinases"/>
    <property type="match status" value="1"/>
</dbReference>
<dbReference type="InterPro" id="IPR038765">
    <property type="entry name" value="Papain-like_cys_pep_sf"/>
</dbReference>
<gene>
    <name evidence="2" type="ORF">BYL167_LOCUS60666</name>
    <name evidence="1" type="ORF">CJN711_LOCUS30356</name>
</gene>
<protein>
    <submittedName>
        <fullName evidence="1">Uncharacterized protein</fullName>
    </submittedName>
</protein>
<reference evidence="1" key="1">
    <citation type="submission" date="2021-02" db="EMBL/GenBank/DDBJ databases">
        <authorList>
            <person name="Nowell W R."/>
        </authorList>
    </citation>
    <scope>NUCLEOTIDE SEQUENCE</scope>
</reference>
<dbReference type="EMBL" id="CAJNOV010014479">
    <property type="protein sequence ID" value="CAF1550289.1"/>
    <property type="molecule type" value="Genomic_DNA"/>
</dbReference>
<evidence type="ECO:0000313" key="2">
    <source>
        <dbReference type="EMBL" id="CAF5071517.1"/>
    </source>
</evidence>
<dbReference type="AlphaFoldDB" id="A0A815WP71"/>
<evidence type="ECO:0000313" key="1">
    <source>
        <dbReference type="EMBL" id="CAF1550289.1"/>
    </source>
</evidence>
<feature type="non-terminal residue" evidence="1">
    <location>
        <position position="1"/>
    </location>
</feature>
<dbReference type="EMBL" id="CAJOBH010230995">
    <property type="protein sequence ID" value="CAF5071517.1"/>
    <property type="molecule type" value="Genomic_DNA"/>
</dbReference>
<evidence type="ECO:0000313" key="3">
    <source>
        <dbReference type="Proteomes" id="UP000663855"/>
    </source>
</evidence>
<dbReference type="Proteomes" id="UP000663855">
    <property type="component" value="Unassembled WGS sequence"/>
</dbReference>
<dbReference type="Proteomes" id="UP000681967">
    <property type="component" value="Unassembled WGS sequence"/>
</dbReference>
<proteinExistence type="predicted"/>